<organism evidence="10 11">
    <name type="scientific">Exophiala oligosperma</name>
    <dbReference type="NCBI Taxonomy" id="215243"/>
    <lineage>
        <taxon>Eukaryota</taxon>
        <taxon>Fungi</taxon>
        <taxon>Dikarya</taxon>
        <taxon>Ascomycota</taxon>
        <taxon>Pezizomycotina</taxon>
        <taxon>Eurotiomycetes</taxon>
        <taxon>Chaetothyriomycetidae</taxon>
        <taxon>Chaetothyriales</taxon>
        <taxon>Herpotrichiellaceae</taxon>
        <taxon>Exophiala</taxon>
    </lineage>
</organism>
<dbReference type="Gene3D" id="3.40.50.1000">
    <property type="entry name" value="HAD superfamily/HAD-like"/>
    <property type="match status" value="1"/>
</dbReference>
<dbReference type="Pfam" id="PF00122">
    <property type="entry name" value="E1-E2_ATPase"/>
    <property type="match status" value="1"/>
</dbReference>
<keyword evidence="6 7" id="KW-0472">Membrane</keyword>
<dbReference type="GeneID" id="27363640"/>
<dbReference type="OrthoDB" id="432719at2759"/>
<evidence type="ECO:0000256" key="4">
    <source>
        <dbReference type="ARBA" id="ARBA00022967"/>
    </source>
</evidence>
<evidence type="ECO:0000259" key="9">
    <source>
        <dbReference type="PROSITE" id="PS50846"/>
    </source>
</evidence>
<feature type="domain" description="HMA" evidence="9">
    <location>
        <begin position="261"/>
        <end position="328"/>
    </location>
</feature>
<keyword evidence="7" id="KW-0547">Nucleotide-binding</keyword>
<feature type="transmembrane region" description="Helical" evidence="7">
    <location>
        <begin position="1007"/>
        <end position="1026"/>
    </location>
</feature>
<dbReference type="CDD" id="cd00371">
    <property type="entry name" value="HMA"/>
    <property type="match status" value="1"/>
</dbReference>
<reference evidence="10 11" key="1">
    <citation type="submission" date="2015-01" db="EMBL/GenBank/DDBJ databases">
        <title>The Genome Sequence of Exophiala oligosperma CBS72588.</title>
        <authorList>
            <consortium name="The Broad Institute Genomics Platform"/>
            <person name="Cuomo C."/>
            <person name="de Hoog S."/>
            <person name="Gorbushina A."/>
            <person name="Stielow B."/>
            <person name="Teixiera M."/>
            <person name="Abouelleil A."/>
            <person name="Chapman S.B."/>
            <person name="Priest M."/>
            <person name="Young S.K."/>
            <person name="Wortman J."/>
            <person name="Nusbaum C."/>
            <person name="Birren B."/>
        </authorList>
    </citation>
    <scope>NUCLEOTIDE SEQUENCE [LARGE SCALE GENOMIC DNA]</scope>
    <source>
        <strain evidence="10 11">CBS 72588</strain>
    </source>
</reference>
<dbReference type="GO" id="GO:0005524">
    <property type="term" value="F:ATP binding"/>
    <property type="evidence" value="ECO:0007669"/>
    <property type="project" value="UniProtKB-UniRule"/>
</dbReference>
<comment type="subcellular location">
    <subcellularLocation>
        <location evidence="1 7">Membrane</location>
    </subcellularLocation>
</comment>
<dbReference type="InterPro" id="IPR036412">
    <property type="entry name" value="HAD-like_sf"/>
</dbReference>
<dbReference type="Proteomes" id="UP000053342">
    <property type="component" value="Unassembled WGS sequence"/>
</dbReference>
<comment type="similarity">
    <text evidence="7">Belongs to the cation transport ATPase (P-type) (TC 3.A.3) family. Type IB subfamily.</text>
</comment>
<dbReference type="Pfam" id="PF00403">
    <property type="entry name" value="HMA"/>
    <property type="match status" value="1"/>
</dbReference>
<evidence type="ECO:0000313" key="11">
    <source>
        <dbReference type="Proteomes" id="UP000053342"/>
    </source>
</evidence>
<dbReference type="AlphaFoldDB" id="A0A0D2A750"/>
<feature type="transmembrane region" description="Helical" evidence="7">
    <location>
        <begin position="437"/>
        <end position="455"/>
    </location>
</feature>
<evidence type="ECO:0000256" key="1">
    <source>
        <dbReference type="ARBA" id="ARBA00004370"/>
    </source>
</evidence>
<dbReference type="InterPro" id="IPR059000">
    <property type="entry name" value="ATPase_P-type_domA"/>
</dbReference>
<keyword evidence="7" id="KW-0067">ATP-binding</keyword>
<feature type="transmembrane region" description="Helical" evidence="7">
    <location>
        <begin position="476"/>
        <end position="498"/>
    </location>
</feature>
<dbReference type="InterPro" id="IPR017969">
    <property type="entry name" value="Heavy-metal-associated_CS"/>
</dbReference>
<dbReference type="GO" id="GO:0019829">
    <property type="term" value="F:ATPase-coupled monoatomic cation transmembrane transporter activity"/>
    <property type="evidence" value="ECO:0007669"/>
    <property type="project" value="InterPro"/>
</dbReference>
<dbReference type="NCBIfam" id="TIGR01511">
    <property type="entry name" value="ATPase-IB1_Cu"/>
    <property type="match status" value="1"/>
</dbReference>
<keyword evidence="4" id="KW-1278">Translocase</keyword>
<dbReference type="InterPro" id="IPR023299">
    <property type="entry name" value="ATPase_P-typ_cyto_dom_N"/>
</dbReference>
<dbReference type="InterPro" id="IPR006121">
    <property type="entry name" value="HMA_dom"/>
</dbReference>
<dbReference type="InterPro" id="IPR036163">
    <property type="entry name" value="HMA_dom_sf"/>
</dbReference>
<dbReference type="PANTHER" id="PTHR46594:SF4">
    <property type="entry name" value="P-TYPE CATION-TRANSPORTING ATPASE"/>
    <property type="match status" value="1"/>
</dbReference>
<feature type="compositionally biased region" description="Basic and acidic residues" evidence="8">
    <location>
        <begin position="127"/>
        <end position="139"/>
    </location>
</feature>
<dbReference type="GO" id="GO:0046872">
    <property type="term" value="F:metal ion binding"/>
    <property type="evidence" value="ECO:0007669"/>
    <property type="project" value="UniProtKB-KW"/>
</dbReference>
<feature type="transmembrane region" description="Helical" evidence="7">
    <location>
        <begin position="697"/>
        <end position="727"/>
    </location>
</feature>
<dbReference type="GO" id="GO:0016020">
    <property type="term" value="C:membrane"/>
    <property type="evidence" value="ECO:0007669"/>
    <property type="project" value="UniProtKB-SubCell"/>
</dbReference>
<evidence type="ECO:0000256" key="3">
    <source>
        <dbReference type="ARBA" id="ARBA00022723"/>
    </source>
</evidence>
<proteinExistence type="inferred from homology"/>
<feature type="region of interest" description="Disordered" evidence="8">
    <location>
        <begin position="116"/>
        <end position="139"/>
    </location>
</feature>
<dbReference type="GO" id="GO:0016887">
    <property type="term" value="F:ATP hydrolysis activity"/>
    <property type="evidence" value="ECO:0007669"/>
    <property type="project" value="InterPro"/>
</dbReference>
<sequence length="1060" mass="113587">MVSHCAGKTPDGTGDCCEGPLPKPSASIECGPCCNSTSSVKPELKVDEDFMDQCNEDDQCNENCIKTAAAIECSLAWADQQEDCCSDTDSHELDEKTTHHDSCDDAHDRIHNHAQVPKASKHVHSGAAHEHANGEDGKHFGEPCNVHLKAAMEKYATYLESARCICRSILSPAARIETCRPQSSAGGVVAFSTSRNHHLDVKEHGSVLSRRRGKKVPEKLASAGAEIKCCDSHETLLGTRFARETVTKQTSIDIEKAGGLSHILLNVTGMDCSGCANNLTRAIRGVAGTRNVKVIFIGGTAQFDLDTEISTLDEVIRNAQRATGYKLRPFSSDTQSIDVTMPAAEAIKFQNSLPRGVERCEKLSKTTYEISYDPCVIGARDMLNGIDAQLGPLRSDSYLDQGKRRLVRVLALTTAAFILTVPVVVLEWGRPSGVSEHTTLTVAVVLATMVQAIAVPEFYIPAISSLIYNKVVEMDMLVVISITAAYVYSIVATGLYFAGIELTTKPFFETSTLLITLILLGRLLAAWARKQAVKAVSLRSLQASTAMLIDQDTDRIVKIDARLLQYGDKIAILSHSQIVTDAEVMQGTSEVDESMLTGESVPVFKTAGSPVVSGTVNGGGRLTARVSRLPGKNTITDIANLVEQAQSFKPRVQDLADKIAGYFIPVVCIAALIVFVIWVVVVLKVRKEPAGDAIGTAIGYCIAVLAISCPCALGLAVPMVLVIAGGVAARGGVIIKTADVIERGFKVTDVVFDKTGTLTEPNLEVVQELVLFTDNAEQDTMLSMVMTLVKSNKHPVSEAVVKALDARGVRSIKVDALTSIPGCGVEAQWHGMTIRAGNAKWLQISDTPQVVDLAAQGLTMLCVTIGGQLGAIFGLKSRLREGATGVVRELHRRRIAVHIVSGDARRVVEGVAADLQIPLENVAAERTPAQKQEYIRELMDSGKITLFCGDGTNDAVAVAQANVGVQIESSSDITRATADVVLLRNLDGVVSLLDVSKAAYRRITFNFVWSAVYNVVAILLASGAFVKVRIPPAYAGLGEMVSVLPVIVAALTQPKVKGRN</sequence>
<dbReference type="EMBL" id="KN847372">
    <property type="protein sequence ID" value="KIW36151.1"/>
    <property type="molecule type" value="Genomic_DNA"/>
</dbReference>
<evidence type="ECO:0000313" key="10">
    <source>
        <dbReference type="EMBL" id="KIW36151.1"/>
    </source>
</evidence>
<dbReference type="InterPro" id="IPR018303">
    <property type="entry name" value="ATPase_P-typ_P_site"/>
</dbReference>
<dbReference type="SFLD" id="SFLDS00003">
    <property type="entry name" value="Haloacid_Dehalogenase"/>
    <property type="match status" value="1"/>
</dbReference>
<accession>A0A0D2A750</accession>
<keyword evidence="5 7" id="KW-1133">Transmembrane helix</keyword>
<dbReference type="InterPro" id="IPR044492">
    <property type="entry name" value="P_typ_ATPase_HD_dom"/>
</dbReference>
<dbReference type="Gene3D" id="2.70.150.10">
    <property type="entry name" value="Calcium-transporting ATPase, cytoplasmic transduction domain A"/>
    <property type="match status" value="1"/>
</dbReference>
<gene>
    <name evidence="10" type="ORF">PV06_11566</name>
</gene>
<dbReference type="InterPro" id="IPR027256">
    <property type="entry name" value="P-typ_ATPase_IB"/>
</dbReference>
<dbReference type="HOGENOM" id="CLU_001771_0_0_1"/>
<dbReference type="Gene3D" id="3.30.70.100">
    <property type="match status" value="1"/>
</dbReference>
<dbReference type="SUPFAM" id="SSF55008">
    <property type="entry name" value="HMA, heavy metal-associated domain"/>
    <property type="match status" value="1"/>
</dbReference>
<dbReference type="SUPFAM" id="SSF81665">
    <property type="entry name" value="Calcium ATPase, transmembrane domain M"/>
    <property type="match status" value="1"/>
</dbReference>
<dbReference type="PROSITE" id="PS00154">
    <property type="entry name" value="ATPASE_E1_E2"/>
    <property type="match status" value="1"/>
</dbReference>
<keyword evidence="2 7" id="KW-0812">Transmembrane</keyword>
<evidence type="ECO:0000256" key="2">
    <source>
        <dbReference type="ARBA" id="ARBA00022692"/>
    </source>
</evidence>
<dbReference type="RefSeq" id="XP_016256367.1">
    <property type="nucleotide sequence ID" value="XM_016413272.1"/>
</dbReference>
<dbReference type="InterPro" id="IPR056236">
    <property type="entry name" value="HMA_PCA1"/>
</dbReference>
<dbReference type="NCBIfam" id="TIGR01494">
    <property type="entry name" value="ATPase_P-type"/>
    <property type="match status" value="1"/>
</dbReference>
<dbReference type="SUPFAM" id="SSF81653">
    <property type="entry name" value="Calcium ATPase, transduction domain A"/>
    <property type="match status" value="1"/>
</dbReference>
<dbReference type="PRINTS" id="PR00119">
    <property type="entry name" value="CATATPASE"/>
</dbReference>
<feature type="transmembrane region" description="Helical" evidence="7">
    <location>
        <begin position="406"/>
        <end position="425"/>
    </location>
</feature>
<dbReference type="InterPro" id="IPR001757">
    <property type="entry name" value="P_typ_ATPase"/>
</dbReference>
<evidence type="ECO:0000256" key="6">
    <source>
        <dbReference type="ARBA" id="ARBA00023136"/>
    </source>
</evidence>
<dbReference type="NCBIfam" id="TIGR01525">
    <property type="entry name" value="ATPase-IB_hvy"/>
    <property type="match status" value="1"/>
</dbReference>
<dbReference type="PRINTS" id="PR00120">
    <property type="entry name" value="HATPASE"/>
</dbReference>
<dbReference type="STRING" id="215243.A0A0D2A750"/>
<dbReference type="PANTHER" id="PTHR46594">
    <property type="entry name" value="P-TYPE CATION-TRANSPORTING ATPASE"/>
    <property type="match status" value="1"/>
</dbReference>
<feature type="transmembrane region" description="Helical" evidence="7">
    <location>
        <begin position="1032"/>
        <end position="1051"/>
    </location>
</feature>
<dbReference type="SUPFAM" id="SSF56784">
    <property type="entry name" value="HAD-like"/>
    <property type="match status" value="1"/>
</dbReference>
<dbReference type="Pfam" id="PF24534">
    <property type="entry name" value="HMA_PCA1"/>
    <property type="match status" value="1"/>
</dbReference>
<name>A0A0D2A750_9EURO</name>
<keyword evidence="11" id="KW-1185">Reference proteome</keyword>
<dbReference type="SFLD" id="SFLDF00027">
    <property type="entry name" value="p-type_atpase"/>
    <property type="match status" value="1"/>
</dbReference>
<dbReference type="PROSITE" id="PS01047">
    <property type="entry name" value="HMA_1"/>
    <property type="match status" value="1"/>
</dbReference>
<dbReference type="Pfam" id="PF00702">
    <property type="entry name" value="Hydrolase"/>
    <property type="match status" value="1"/>
</dbReference>
<dbReference type="VEuPathDB" id="FungiDB:PV06_11566"/>
<dbReference type="Gene3D" id="3.40.1110.10">
    <property type="entry name" value="Calcium-transporting ATPase, cytoplasmic domain N"/>
    <property type="match status" value="1"/>
</dbReference>
<dbReference type="PROSITE" id="PS50846">
    <property type="entry name" value="HMA_2"/>
    <property type="match status" value="1"/>
</dbReference>
<evidence type="ECO:0000256" key="8">
    <source>
        <dbReference type="SAM" id="MobiDB-lite"/>
    </source>
</evidence>
<evidence type="ECO:0000256" key="5">
    <source>
        <dbReference type="ARBA" id="ARBA00022989"/>
    </source>
</evidence>
<dbReference type="InterPro" id="IPR008250">
    <property type="entry name" value="ATPase_P-typ_transduc_dom_A_sf"/>
</dbReference>
<dbReference type="InterPro" id="IPR023298">
    <property type="entry name" value="ATPase_P-typ_TM_dom_sf"/>
</dbReference>
<feature type="transmembrane region" description="Helical" evidence="7">
    <location>
        <begin position="510"/>
        <end position="528"/>
    </location>
</feature>
<dbReference type="SFLD" id="SFLDG00002">
    <property type="entry name" value="C1.7:_P-type_atpase_like"/>
    <property type="match status" value="1"/>
</dbReference>
<dbReference type="InterPro" id="IPR023214">
    <property type="entry name" value="HAD_sf"/>
</dbReference>
<evidence type="ECO:0000256" key="7">
    <source>
        <dbReference type="RuleBase" id="RU362081"/>
    </source>
</evidence>
<feature type="transmembrane region" description="Helical" evidence="7">
    <location>
        <begin position="659"/>
        <end position="685"/>
    </location>
</feature>
<keyword evidence="3 7" id="KW-0479">Metal-binding</keyword>
<protein>
    <submittedName>
        <fullName evidence="10">Copper-translocating P-type ATPase</fullName>
    </submittedName>
</protein>